<protein>
    <submittedName>
        <fullName evidence="1">Uncharacterized protein</fullName>
    </submittedName>
</protein>
<organism evidence="1 2">
    <name type="scientific">Pseudomonas phage tabernarius</name>
    <dbReference type="NCBI Taxonomy" id="2048978"/>
    <lineage>
        <taxon>Viruses</taxon>
        <taxon>Duplodnaviria</taxon>
        <taxon>Heunggongvirae</taxon>
        <taxon>Uroviricota</taxon>
        <taxon>Caudoviricetes</taxon>
        <taxon>Lindbergviridae</taxon>
        <taxon>Tabernariusvirus</taxon>
        <taxon>Tabernariusvirus tabernarius</taxon>
    </lineage>
</organism>
<name>A0A2H4P6R9_9CAUD</name>
<proteinExistence type="predicted"/>
<accession>A0A2H4P6R9</accession>
<sequence length="137" mass="14970">MSAQWKPSKSQCELIMQAAALIVGKGVGAIFLEAGMRGDASNISLNDLLLNDGETDLVDFVSWPTFKKGVPVTEDGQAQVDFYIRPKRVVDDSLLSNLIVQVLDGEIMYLTENGTEGYCYIKDAERAIKAKPAKVSK</sequence>
<evidence type="ECO:0000313" key="2">
    <source>
        <dbReference type="Proteomes" id="UP000241090"/>
    </source>
</evidence>
<reference evidence="1 2" key="1">
    <citation type="submission" date="2017-09" db="EMBL/GenBank/DDBJ databases">
        <authorList>
            <person name="Ehlers B."/>
            <person name="Leendertz F.H."/>
        </authorList>
    </citation>
    <scope>NUCLEOTIDE SEQUENCE [LARGE SCALE GENOMIC DNA]</scope>
</reference>
<evidence type="ECO:0000313" key="1">
    <source>
        <dbReference type="EMBL" id="ATW57869.1"/>
    </source>
</evidence>
<dbReference type="EMBL" id="MG018926">
    <property type="protein sequence ID" value="ATW57869.1"/>
    <property type="molecule type" value="Genomic_DNA"/>
</dbReference>
<gene>
    <name evidence="1" type="ORF">CNR33_00023</name>
</gene>
<keyword evidence="2" id="KW-1185">Reference proteome</keyword>
<dbReference type="Proteomes" id="UP000241090">
    <property type="component" value="Segment"/>
</dbReference>